<sequence length="454" mass="51556">MSIETSHRSNDLPSQVKKICMDEMLREYCGEFGQWQLKHFIFTSLAWILVAFHTVVMIFADHEPHWKCLNGGSGCNAASDSVCKLKPGSWEWVGDRGGTTVSQWSLVCGDKFKVGLVRALFFVGWMTGGGVFGHLSDSFLGRKRTLGVACALNAIFGCLTSLSPNYWIYVILRILTGFSTGGVGLCAYVLASEPIGYKKPSSIPSFLYIILILPFVSESPRWYLPRGRVTEAMKLMTRVRLLIAMALNFLCDLVYYGLSLNVVNLKNNVYLNVLINAVGEMPAFLITAVLLQRFGRKPLTVGTMWFSGVFCLMGCLVGNVGVRMVCGVLGIFGMAGTYNLLYVYTSELFPTVVRNVALGVRHRRRKWGRCWRRLLSFWVVGCRLRCSQHVGWWEEFLLFFFRRPQTNLSMIRLVDWKLELHDFVLFILTKIIVLQLYLFLLLYDHLLCEPFESV</sequence>
<dbReference type="GO" id="GO:0016020">
    <property type="term" value="C:membrane"/>
    <property type="evidence" value="ECO:0007669"/>
    <property type="project" value="UniProtKB-SubCell"/>
</dbReference>
<evidence type="ECO:0000256" key="3">
    <source>
        <dbReference type="ARBA" id="ARBA00022989"/>
    </source>
</evidence>
<feature type="transmembrane region" description="Helical" evidence="5">
    <location>
        <begin position="328"/>
        <end position="353"/>
    </location>
</feature>
<dbReference type="OMA" id="HFIELIP"/>
<proteinExistence type="predicted"/>
<feature type="transmembrane region" description="Helical" evidence="5">
    <location>
        <begin position="423"/>
        <end position="443"/>
    </location>
</feature>
<evidence type="ECO:0000313" key="6">
    <source>
        <dbReference type="EMBL" id="KYP44092.1"/>
    </source>
</evidence>
<gene>
    <name evidence="6" type="ORF">KK1_034407</name>
</gene>
<feature type="transmembrane region" description="Helical" evidence="5">
    <location>
        <begin position="145"/>
        <end position="163"/>
    </location>
</feature>
<feature type="transmembrane region" description="Helical" evidence="5">
    <location>
        <begin position="203"/>
        <end position="220"/>
    </location>
</feature>
<dbReference type="Proteomes" id="UP000075243">
    <property type="component" value="Unassembled WGS sequence"/>
</dbReference>
<feature type="transmembrane region" description="Helical" evidence="5">
    <location>
        <begin position="170"/>
        <end position="191"/>
    </location>
</feature>
<evidence type="ECO:0000256" key="5">
    <source>
        <dbReference type="SAM" id="Phobius"/>
    </source>
</evidence>
<protein>
    <recommendedName>
        <fullName evidence="8">Organic cation/carnitine transporter 4</fullName>
    </recommendedName>
</protein>
<reference evidence="6" key="1">
    <citation type="journal article" date="2012" name="Nat. Biotechnol.">
        <title>Draft genome sequence of pigeonpea (Cajanus cajan), an orphan legume crop of resource-poor farmers.</title>
        <authorList>
            <person name="Varshney R.K."/>
            <person name="Chen W."/>
            <person name="Li Y."/>
            <person name="Bharti A.K."/>
            <person name="Saxena R.K."/>
            <person name="Schlueter J.A."/>
            <person name="Donoghue M.T."/>
            <person name="Azam S."/>
            <person name="Fan G."/>
            <person name="Whaley A.M."/>
            <person name="Farmer A.D."/>
            <person name="Sheridan J."/>
            <person name="Iwata A."/>
            <person name="Tuteja R."/>
            <person name="Penmetsa R.V."/>
            <person name="Wu W."/>
            <person name="Upadhyaya H.D."/>
            <person name="Yang S.P."/>
            <person name="Shah T."/>
            <person name="Saxena K.B."/>
            <person name="Michael T."/>
            <person name="McCombie W.R."/>
            <person name="Yang B."/>
            <person name="Zhang G."/>
            <person name="Yang H."/>
            <person name="Wang J."/>
            <person name="Spillane C."/>
            <person name="Cook D.R."/>
            <person name="May G.D."/>
            <person name="Xu X."/>
            <person name="Jackson S.A."/>
        </authorList>
    </citation>
    <scope>NUCLEOTIDE SEQUENCE [LARGE SCALE GENOMIC DNA]</scope>
</reference>
<feature type="transmembrane region" description="Helical" evidence="5">
    <location>
        <begin position="115"/>
        <end position="133"/>
    </location>
</feature>
<dbReference type="InterPro" id="IPR036259">
    <property type="entry name" value="MFS_trans_sf"/>
</dbReference>
<evidence type="ECO:0000256" key="2">
    <source>
        <dbReference type="ARBA" id="ARBA00022692"/>
    </source>
</evidence>
<dbReference type="InterPro" id="IPR005828">
    <property type="entry name" value="MFS_sugar_transport-like"/>
</dbReference>
<feature type="transmembrane region" description="Helical" evidence="5">
    <location>
        <begin position="303"/>
        <end position="322"/>
    </location>
</feature>
<dbReference type="GO" id="GO:0022857">
    <property type="term" value="F:transmembrane transporter activity"/>
    <property type="evidence" value="ECO:0007669"/>
    <property type="project" value="InterPro"/>
</dbReference>
<comment type="subcellular location">
    <subcellularLocation>
        <location evidence="1">Membrane</location>
        <topology evidence="1">Multi-pass membrane protein</topology>
    </subcellularLocation>
</comment>
<feature type="transmembrane region" description="Helical" evidence="5">
    <location>
        <begin position="241"/>
        <end position="258"/>
    </location>
</feature>
<accession>A0A151RNH2</accession>
<keyword evidence="7" id="KW-1185">Reference proteome</keyword>
<dbReference type="SUPFAM" id="SSF103473">
    <property type="entry name" value="MFS general substrate transporter"/>
    <property type="match status" value="1"/>
</dbReference>
<feature type="transmembrane region" description="Helical" evidence="5">
    <location>
        <begin position="270"/>
        <end position="291"/>
    </location>
</feature>
<dbReference type="Gramene" id="C.cajan_33196.t">
    <property type="protein sequence ID" value="C.cajan_33196.t"/>
    <property type="gene ID" value="C.cajan_33196"/>
</dbReference>
<evidence type="ECO:0000313" key="7">
    <source>
        <dbReference type="Proteomes" id="UP000075243"/>
    </source>
</evidence>
<evidence type="ECO:0008006" key="8">
    <source>
        <dbReference type="Google" id="ProtNLM"/>
    </source>
</evidence>
<evidence type="ECO:0000256" key="1">
    <source>
        <dbReference type="ARBA" id="ARBA00004141"/>
    </source>
</evidence>
<dbReference type="EMBL" id="KQ483640">
    <property type="protein sequence ID" value="KYP44092.1"/>
    <property type="molecule type" value="Genomic_DNA"/>
</dbReference>
<keyword evidence="4 5" id="KW-0472">Membrane</keyword>
<dbReference type="Pfam" id="PF00083">
    <property type="entry name" value="Sugar_tr"/>
    <property type="match status" value="1"/>
</dbReference>
<feature type="transmembrane region" description="Helical" evidence="5">
    <location>
        <begin position="40"/>
        <end position="60"/>
    </location>
</feature>
<dbReference type="AlphaFoldDB" id="A0A151RNH2"/>
<keyword evidence="3 5" id="KW-1133">Transmembrane helix</keyword>
<evidence type="ECO:0000256" key="4">
    <source>
        <dbReference type="ARBA" id="ARBA00023136"/>
    </source>
</evidence>
<dbReference type="Gene3D" id="1.20.1250.20">
    <property type="entry name" value="MFS general substrate transporter like domains"/>
    <property type="match status" value="2"/>
</dbReference>
<dbReference type="PANTHER" id="PTHR24064">
    <property type="entry name" value="SOLUTE CARRIER FAMILY 22 MEMBER"/>
    <property type="match status" value="1"/>
</dbReference>
<dbReference type="STRING" id="3821.A0A151RNH2"/>
<name>A0A151RNH2_CAJCA</name>
<organism evidence="6 7">
    <name type="scientific">Cajanus cajan</name>
    <name type="common">Pigeon pea</name>
    <name type="synonym">Cajanus indicus</name>
    <dbReference type="NCBI Taxonomy" id="3821"/>
    <lineage>
        <taxon>Eukaryota</taxon>
        <taxon>Viridiplantae</taxon>
        <taxon>Streptophyta</taxon>
        <taxon>Embryophyta</taxon>
        <taxon>Tracheophyta</taxon>
        <taxon>Spermatophyta</taxon>
        <taxon>Magnoliopsida</taxon>
        <taxon>eudicotyledons</taxon>
        <taxon>Gunneridae</taxon>
        <taxon>Pentapetalae</taxon>
        <taxon>rosids</taxon>
        <taxon>fabids</taxon>
        <taxon>Fabales</taxon>
        <taxon>Fabaceae</taxon>
        <taxon>Papilionoideae</taxon>
        <taxon>50 kb inversion clade</taxon>
        <taxon>NPAAA clade</taxon>
        <taxon>indigoferoid/millettioid clade</taxon>
        <taxon>Phaseoleae</taxon>
        <taxon>Cajanus</taxon>
    </lineage>
</organism>
<keyword evidence="2 5" id="KW-0812">Transmembrane</keyword>